<reference evidence="1" key="1">
    <citation type="journal article" date="2020" name="Stud. Mycol.">
        <title>101 Dothideomycetes genomes: a test case for predicting lifestyles and emergence of pathogens.</title>
        <authorList>
            <person name="Haridas S."/>
            <person name="Albert R."/>
            <person name="Binder M."/>
            <person name="Bloem J."/>
            <person name="Labutti K."/>
            <person name="Salamov A."/>
            <person name="Andreopoulos B."/>
            <person name="Baker S."/>
            <person name="Barry K."/>
            <person name="Bills G."/>
            <person name="Bluhm B."/>
            <person name="Cannon C."/>
            <person name="Castanera R."/>
            <person name="Culley D."/>
            <person name="Daum C."/>
            <person name="Ezra D."/>
            <person name="Gonzalez J."/>
            <person name="Henrissat B."/>
            <person name="Kuo A."/>
            <person name="Liang C."/>
            <person name="Lipzen A."/>
            <person name="Lutzoni F."/>
            <person name="Magnuson J."/>
            <person name="Mondo S."/>
            <person name="Nolan M."/>
            <person name="Ohm R."/>
            <person name="Pangilinan J."/>
            <person name="Park H.-J."/>
            <person name="Ramirez L."/>
            <person name="Alfaro M."/>
            <person name="Sun H."/>
            <person name="Tritt A."/>
            <person name="Yoshinaga Y."/>
            <person name="Zwiers L.-H."/>
            <person name="Turgeon B."/>
            <person name="Goodwin S."/>
            <person name="Spatafora J."/>
            <person name="Crous P."/>
            <person name="Grigoriev I."/>
        </authorList>
    </citation>
    <scope>NUCLEOTIDE SEQUENCE</scope>
    <source>
        <strain evidence="1">ATCC 36951</strain>
    </source>
</reference>
<dbReference type="SUPFAM" id="SSF53067">
    <property type="entry name" value="Actin-like ATPase domain"/>
    <property type="match status" value="1"/>
</dbReference>
<sequence length="279" mass="31219">MSTYRGQVGCMQTPGLCIVWLCVTRPWAVFLSQQDMNDLFRPVEDEIIGLMARQVESARNGGRVIDRVVLVGGFGEFFHLHERVTAWCREHGIGPVVSPEHPETAIVRGAALRGLQGAILYERRSNRHYGFLVSMPSREGIDPSSAAVFDNLTGNKTCSGRMQWFISKGEDMYTNRHIDLVHTWSRRNSLTTQVSIFSCSLDTAPEHMEHPQVEKLGKILIDFTGMDESTLSRGVSRSTSSTLMVRYQLQVSLDQRTGDMDFQTLVDGDKVGKASMVFG</sequence>
<dbReference type="EMBL" id="ML993583">
    <property type="protein sequence ID" value="KAF2171506.1"/>
    <property type="molecule type" value="Genomic_DNA"/>
</dbReference>
<dbReference type="AlphaFoldDB" id="A0A6A6D1I8"/>
<name>A0A6A6D1I8_ZASCE</name>
<dbReference type="RefSeq" id="XP_033672395.1">
    <property type="nucleotide sequence ID" value="XM_033804579.1"/>
</dbReference>
<dbReference type="PANTHER" id="PTHR14187:SF5">
    <property type="entry name" value="HEAT SHOCK 70 KDA PROTEIN 12A"/>
    <property type="match status" value="1"/>
</dbReference>
<dbReference type="GeneID" id="54557851"/>
<dbReference type="InterPro" id="IPR043129">
    <property type="entry name" value="ATPase_NBD"/>
</dbReference>
<accession>A0A6A6D1I8</accession>
<evidence type="ECO:0000313" key="1">
    <source>
        <dbReference type="EMBL" id="KAF2171506.1"/>
    </source>
</evidence>
<dbReference type="Gene3D" id="3.90.640.10">
    <property type="entry name" value="Actin, Chain A, domain 4"/>
    <property type="match status" value="1"/>
</dbReference>
<proteinExistence type="predicted"/>
<evidence type="ECO:0000313" key="2">
    <source>
        <dbReference type="Proteomes" id="UP000799537"/>
    </source>
</evidence>
<dbReference type="Gene3D" id="3.30.420.40">
    <property type="match status" value="2"/>
</dbReference>
<gene>
    <name evidence="1" type="ORF">M409DRAFT_18620</name>
</gene>
<organism evidence="1 2">
    <name type="scientific">Zasmidium cellare ATCC 36951</name>
    <dbReference type="NCBI Taxonomy" id="1080233"/>
    <lineage>
        <taxon>Eukaryota</taxon>
        <taxon>Fungi</taxon>
        <taxon>Dikarya</taxon>
        <taxon>Ascomycota</taxon>
        <taxon>Pezizomycotina</taxon>
        <taxon>Dothideomycetes</taxon>
        <taxon>Dothideomycetidae</taxon>
        <taxon>Mycosphaerellales</taxon>
        <taxon>Mycosphaerellaceae</taxon>
        <taxon>Zasmidium</taxon>
    </lineage>
</organism>
<dbReference type="Proteomes" id="UP000799537">
    <property type="component" value="Unassembled WGS sequence"/>
</dbReference>
<dbReference type="OrthoDB" id="2963168at2759"/>
<keyword evidence="2" id="KW-1185">Reference proteome</keyword>
<protein>
    <submittedName>
        <fullName evidence="1">Uncharacterized protein</fullName>
    </submittedName>
</protein>
<dbReference type="PANTHER" id="PTHR14187">
    <property type="entry name" value="ALPHA KINASE/ELONGATION FACTOR 2 KINASE"/>
    <property type="match status" value="1"/>
</dbReference>